<sequence length="75" mass="8568">MTAMGIDPAQLSDADLVREVRQLHLTRSDTFFHGSDDALAVHTQRTGELEAEYLRRHPAREVDPLRLREGARQRS</sequence>
<keyword evidence="2" id="KW-1185">Reference proteome</keyword>
<dbReference type="EMBL" id="BAAAZP010000111">
    <property type="protein sequence ID" value="GAA3688947.1"/>
    <property type="molecule type" value="Genomic_DNA"/>
</dbReference>
<name>A0ABP7CEJ1_9ACTN</name>
<evidence type="ECO:0000313" key="1">
    <source>
        <dbReference type="EMBL" id="GAA3688947.1"/>
    </source>
</evidence>
<organism evidence="1 2">
    <name type="scientific">Nonomuraea antimicrobica</name>
    <dbReference type="NCBI Taxonomy" id="561173"/>
    <lineage>
        <taxon>Bacteria</taxon>
        <taxon>Bacillati</taxon>
        <taxon>Actinomycetota</taxon>
        <taxon>Actinomycetes</taxon>
        <taxon>Streptosporangiales</taxon>
        <taxon>Streptosporangiaceae</taxon>
        <taxon>Nonomuraea</taxon>
    </lineage>
</organism>
<dbReference type="InterPro" id="IPR046156">
    <property type="entry name" value="DUF6158"/>
</dbReference>
<dbReference type="Proteomes" id="UP001500902">
    <property type="component" value="Unassembled WGS sequence"/>
</dbReference>
<gene>
    <name evidence="1" type="ORF">GCM10022224_063000</name>
</gene>
<proteinExistence type="predicted"/>
<protein>
    <submittedName>
        <fullName evidence="1">DUF6158 family protein</fullName>
    </submittedName>
</protein>
<evidence type="ECO:0000313" key="2">
    <source>
        <dbReference type="Proteomes" id="UP001500902"/>
    </source>
</evidence>
<reference evidence="2" key="1">
    <citation type="journal article" date="2019" name="Int. J. Syst. Evol. Microbiol.">
        <title>The Global Catalogue of Microorganisms (GCM) 10K type strain sequencing project: providing services to taxonomists for standard genome sequencing and annotation.</title>
        <authorList>
            <consortium name="The Broad Institute Genomics Platform"/>
            <consortium name="The Broad Institute Genome Sequencing Center for Infectious Disease"/>
            <person name="Wu L."/>
            <person name="Ma J."/>
        </authorList>
    </citation>
    <scope>NUCLEOTIDE SEQUENCE [LARGE SCALE GENOMIC DNA]</scope>
    <source>
        <strain evidence="2">JCM 16904</strain>
    </source>
</reference>
<dbReference type="RefSeq" id="WP_344886388.1">
    <property type="nucleotide sequence ID" value="NZ_BAAAZP010000111.1"/>
</dbReference>
<comment type="caution">
    <text evidence="1">The sequence shown here is derived from an EMBL/GenBank/DDBJ whole genome shotgun (WGS) entry which is preliminary data.</text>
</comment>
<accession>A0ABP7CEJ1</accession>
<dbReference type="Pfam" id="PF19655">
    <property type="entry name" value="DUF6158"/>
    <property type="match status" value="1"/>
</dbReference>